<dbReference type="InterPro" id="IPR039379">
    <property type="entry name" value="Protoglobin_sensor_dom"/>
</dbReference>
<evidence type="ECO:0000313" key="2">
    <source>
        <dbReference type="EMBL" id="GLR66231.1"/>
    </source>
</evidence>
<dbReference type="Proteomes" id="UP001156641">
    <property type="component" value="Unassembled WGS sequence"/>
</dbReference>
<dbReference type="CDD" id="cd01068">
    <property type="entry name" value="globin_sensor"/>
    <property type="match status" value="1"/>
</dbReference>
<reference evidence="3" key="1">
    <citation type="journal article" date="2019" name="Int. J. Syst. Evol. Microbiol.">
        <title>The Global Catalogue of Microorganisms (GCM) 10K type strain sequencing project: providing services to taxonomists for standard genome sequencing and annotation.</title>
        <authorList>
            <consortium name="The Broad Institute Genomics Platform"/>
            <consortium name="The Broad Institute Genome Sequencing Center for Infectious Disease"/>
            <person name="Wu L."/>
            <person name="Ma J."/>
        </authorList>
    </citation>
    <scope>NUCLEOTIDE SEQUENCE [LARGE SCALE GENOMIC DNA]</scope>
    <source>
        <strain evidence="3">NBRC 112502</strain>
    </source>
</reference>
<accession>A0ABQ6A1C2</accession>
<organism evidence="2 3">
    <name type="scientific">Acidocella aquatica</name>
    <dbReference type="NCBI Taxonomy" id="1922313"/>
    <lineage>
        <taxon>Bacteria</taxon>
        <taxon>Pseudomonadati</taxon>
        <taxon>Pseudomonadota</taxon>
        <taxon>Alphaproteobacteria</taxon>
        <taxon>Acetobacterales</taxon>
        <taxon>Acidocellaceae</taxon>
        <taxon>Acidocella</taxon>
    </lineage>
</organism>
<dbReference type="InterPro" id="IPR044398">
    <property type="entry name" value="Globin-sensor_dom"/>
</dbReference>
<name>A0ABQ6A1C2_9PROT</name>
<proteinExistence type="predicted"/>
<dbReference type="InterPro" id="IPR012292">
    <property type="entry name" value="Globin/Proto"/>
</dbReference>
<feature type="domain" description="Globin-sensor" evidence="1">
    <location>
        <begin position="15"/>
        <end position="150"/>
    </location>
</feature>
<dbReference type="SUPFAM" id="SSF46458">
    <property type="entry name" value="Globin-like"/>
    <property type="match status" value="1"/>
</dbReference>
<sequence length="183" mass="20187">MQLQSNDPNIQTFWHVCGLDKDDESILWTVRGYILPLIPGLTDAFYETLATDPQTAPLIEGRVEQLKRTHVAWLESLFNGGYGADFIRRQQQIGEVHVRAKIPPTFVAASMSFLRGALPDVLAANIADKDDAKAAMGTLLRLFDLCQFLIDRSYDGTLSDGLMGNLGISPALLARLQTVGKKI</sequence>
<dbReference type="EMBL" id="BSOS01000013">
    <property type="protein sequence ID" value="GLR66231.1"/>
    <property type="molecule type" value="Genomic_DNA"/>
</dbReference>
<comment type="caution">
    <text evidence="2">The sequence shown here is derived from an EMBL/GenBank/DDBJ whole genome shotgun (WGS) entry which is preliminary data.</text>
</comment>
<dbReference type="Gene3D" id="1.10.490.10">
    <property type="entry name" value="Globins"/>
    <property type="match status" value="1"/>
</dbReference>
<protein>
    <recommendedName>
        <fullName evidence="1">Globin-sensor domain-containing protein</fullName>
    </recommendedName>
</protein>
<dbReference type="InterPro" id="IPR009050">
    <property type="entry name" value="Globin-like_sf"/>
</dbReference>
<evidence type="ECO:0000313" key="3">
    <source>
        <dbReference type="Proteomes" id="UP001156641"/>
    </source>
</evidence>
<keyword evidence="3" id="KW-1185">Reference proteome</keyword>
<evidence type="ECO:0000259" key="1">
    <source>
        <dbReference type="Pfam" id="PF11563"/>
    </source>
</evidence>
<gene>
    <name evidence="2" type="ORF">GCM10010909_09110</name>
</gene>
<dbReference type="Pfam" id="PF11563">
    <property type="entry name" value="Protoglobin"/>
    <property type="match status" value="1"/>
</dbReference>